<evidence type="ECO:0000313" key="1">
    <source>
        <dbReference type="EMBL" id="CQR73295.1"/>
    </source>
</evidence>
<evidence type="ECO:0000313" key="2">
    <source>
        <dbReference type="Proteomes" id="UP000049855"/>
    </source>
</evidence>
<reference evidence="2" key="1">
    <citation type="submission" date="2015-03" db="EMBL/GenBank/DDBJ databases">
        <authorList>
            <person name="Nijsse Bart"/>
        </authorList>
    </citation>
    <scope>NUCLEOTIDE SEQUENCE [LARGE SCALE GENOMIC DNA]</scope>
</reference>
<protein>
    <submittedName>
        <fullName evidence="1">Uncharacterized protein</fullName>
    </submittedName>
</protein>
<dbReference type="EMBL" id="CTRP01000012">
    <property type="protein sequence ID" value="CQR73295.1"/>
    <property type="molecule type" value="Genomic_DNA"/>
</dbReference>
<proteinExistence type="predicted"/>
<organism evidence="1 2">
    <name type="scientific">Sporomusa ovata</name>
    <dbReference type="NCBI Taxonomy" id="2378"/>
    <lineage>
        <taxon>Bacteria</taxon>
        <taxon>Bacillati</taxon>
        <taxon>Bacillota</taxon>
        <taxon>Negativicutes</taxon>
        <taxon>Selenomonadales</taxon>
        <taxon>Sporomusaceae</taxon>
        <taxon>Sporomusa</taxon>
    </lineage>
</organism>
<dbReference type="RefSeq" id="WP_021168080.1">
    <property type="nucleotide sequence ID" value="NZ_CTRP01000012.1"/>
</dbReference>
<dbReference type="AlphaFoldDB" id="A0A0U1L183"/>
<accession>A0A0U1L183</accession>
<dbReference type="Proteomes" id="UP000049855">
    <property type="component" value="Unassembled WGS sequence"/>
</dbReference>
<gene>
    <name evidence="1" type="ORF">SpAn4DRAFT_2527</name>
</gene>
<name>A0A0U1L183_9FIRM</name>
<sequence>MAQGLQCFDSAGALVLDVTDRLTRILGEFTTTTANGSITDANLTSGTPWFFQVTEENPFNAICTITISGQTITWTFSSYGVKTAQTFRYGVF</sequence>
<keyword evidence="2" id="KW-1185">Reference proteome</keyword>